<dbReference type="Gene3D" id="3.30.450.40">
    <property type="match status" value="1"/>
</dbReference>
<feature type="domain" description="GGDEF" evidence="2">
    <location>
        <begin position="344"/>
        <end position="477"/>
    </location>
</feature>
<evidence type="ECO:0000313" key="3">
    <source>
        <dbReference type="EMBL" id="MDW0112418.1"/>
    </source>
</evidence>
<dbReference type="SMART" id="SM00267">
    <property type="entry name" value="GGDEF"/>
    <property type="match status" value="1"/>
</dbReference>
<dbReference type="Pfam" id="PF00563">
    <property type="entry name" value="EAL"/>
    <property type="match status" value="1"/>
</dbReference>
<organism evidence="3 4">
    <name type="scientific">Sporosarcina saromensis</name>
    <dbReference type="NCBI Taxonomy" id="359365"/>
    <lineage>
        <taxon>Bacteria</taxon>
        <taxon>Bacillati</taxon>
        <taxon>Bacillota</taxon>
        <taxon>Bacilli</taxon>
        <taxon>Bacillales</taxon>
        <taxon>Caryophanaceae</taxon>
        <taxon>Sporosarcina</taxon>
    </lineage>
</organism>
<accession>A0ABU4G7Y4</accession>
<dbReference type="EMBL" id="JAUBDI010000002">
    <property type="protein sequence ID" value="MDW0112418.1"/>
    <property type="molecule type" value="Genomic_DNA"/>
</dbReference>
<evidence type="ECO:0000259" key="2">
    <source>
        <dbReference type="PROSITE" id="PS50887"/>
    </source>
</evidence>
<reference evidence="3 4" key="1">
    <citation type="submission" date="2023-06" db="EMBL/GenBank/DDBJ databases">
        <title>Sporosarcina sp. nov., isolated from Korean traditional fermented seafood 'Jeotgal'.</title>
        <authorList>
            <person name="Yang A.I."/>
            <person name="Shin N.-R."/>
        </authorList>
    </citation>
    <scope>NUCLEOTIDE SEQUENCE [LARGE SCALE GENOMIC DNA]</scope>
    <source>
        <strain evidence="3 4">KCTC13119</strain>
    </source>
</reference>
<dbReference type="InterPro" id="IPR035965">
    <property type="entry name" value="PAS-like_dom_sf"/>
</dbReference>
<feature type="domain" description="EAL" evidence="1">
    <location>
        <begin position="486"/>
        <end position="738"/>
    </location>
</feature>
<dbReference type="NCBIfam" id="TIGR00254">
    <property type="entry name" value="GGDEF"/>
    <property type="match status" value="1"/>
</dbReference>
<dbReference type="SUPFAM" id="SSF141868">
    <property type="entry name" value="EAL domain-like"/>
    <property type="match status" value="1"/>
</dbReference>
<comment type="caution">
    <text evidence="3">The sequence shown here is derived from an EMBL/GenBank/DDBJ whole genome shotgun (WGS) entry which is preliminary data.</text>
</comment>
<dbReference type="SMART" id="SM00052">
    <property type="entry name" value="EAL"/>
    <property type="match status" value="1"/>
</dbReference>
<dbReference type="Gene3D" id="3.20.20.450">
    <property type="entry name" value="EAL domain"/>
    <property type="match status" value="1"/>
</dbReference>
<dbReference type="InterPro" id="IPR043128">
    <property type="entry name" value="Rev_trsase/Diguanyl_cyclase"/>
</dbReference>
<gene>
    <name evidence="3" type="ORF">QT711_04420</name>
</gene>
<dbReference type="RefSeq" id="WP_317942300.1">
    <property type="nucleotide sequence ID" value="NZ_JAUBDI010000002.1"/>
</dbReference>
<proteinExistence type="predicted"/>
<dbReference type="Gene3D" id="3.30.450.20">
    <property type="entry name" value="PAS domain"/>
    <property type="match status" value="1"/>
</dbReference>
<keyword evidence="4" id="KW-1185">Reference proteome</keyword>
<evidence type="ECO:0000313" key="4">
    <source>
        <dbReference type="Proteomes" id="UP001282284"/>
    </source>
</evidence>
<dbReference type="InterPro" id="IPR035919">
    <property type="entry name" value="EAL_sf"/>
</dbReference>
<dbReference type="Proteomes" id="UP001282284">
    <property type="component" value="Unassembled WGS sequence"/>
</dbReference>
<dbReference type="Gene3D" id="3.30.70.270">
    <property type="match status" value="1"/>
</dbReference>
<dbReference type="PROSITE" id="PS50887">
    <property type="entry name" value="GGDEF"/>
    <property type="match status" value="1"/>
</dbReference>
<name>A0ABU4G7Y4_9BACL</name>
<dbReference type="PANTHER" id="PTHR44757">
    <property type="entry name" value="DIGUANYLATE CYCLASE DGCP"/>
    <property type="match status" value="1"/>
</dbReference>
<dbReference type="PANTHER" id="PTHR44757:SF2">
    <property type="entry name" value="BIOFILM ARCHITECTURE MAINTENANCE PROTEIN MBAA"/>
    <property type="match status" value="1"/>
</dbReference>
<sequence length="738" mass="84199">MTEPHYIKESKRKCKLAGMDPDKVAKPKKFLCEVAFEEKLTFYREILSVVRFFSNKLLDSLKGTPILVVVSDADGYLIDVTGDETIKAAIEQFGIVAGSQFSQEDTGTNVVTLSLEQKHPVSIIGDQHYHSVLHDVACYGTAFHVKGETKLLGSISIMTPLPFQNPLLLTMLALTVDSIERELLLRKQNKKLNILNQILLTRTKNGIIITDENGVVTTSNLFAEQIVNQKKSLIGLPIHQFQLVGNHFKAVLEEEKIITDEEIPFPNIEENTVVCLFDAYPIFENTKLIGAYGQFRDITERYLLEEKYNYLAFHDELTNLPNRRFINKELSAFIEEHKAFRKGNELALLFIDLDRFKIINDNFSHSYGDELLIEVSKRLAGCLGKKDILGRMGGDEFVMLLRDFEDATDIANKADTIIKLFQEPFYVHDEKIYTTASIGIAIYPDHPIPKEKFLIYADNAMYQAKSLGKNRYALHSTDTLTDLMGDSILEMDMRRALEQNEFILYYQPQLHSCTQEIVGLEALIRWQHPTLGHLAPNRFISLAEENGYITKIGEWVIAEVCKQNKKWQDDGLKHIQVHVNLSSQQFNKTNLVQFIEQTLEETGLKSQYLGVEITEYIAMEDESSINVVRKLKEIGIAISIDDFGIGHNSLHYLKHLPIDFIKIDRSFIADMMKDQHNAIIVQTIIDLTHNLGMEVIAEGVETLDQLEFLKDHNCTIVQGFVLYKPLPAKEIRKLLQVE</sequence>
<dbReference type="CDD" id="cd01948">
    <property type="entry name" value="EAL"/>
    <property type="match status" value="1"/>
</dbReference>
<dbReference type="InterPro" id="IPR052155">
    <property type="entry name" value="Biofilm_reg_signaling"/>
</dbReference>
<dbReference type="InterPro" id="IPR001633">
    <property type="entry name" value="EAL_dom"/>
</dbReference>
<dbReference type="SUPFAM" id="SSF55785">
    <property type="entry name" value="PYP-like sensor domain (PAS domain)"/>
    <property type="match status" value="1"/>
</dbReference>
<dbReference type="Pfam" id="PF00990">
    <property type="entry name" value="GGDEF"/>
    <property type="match status" value="1"/>
</dbReference>
<protein>
    <submittedName>
        <fullName evidence="3">EAL domain-containing protein</fullName>
    </submittedName>
</protein>
<dbReference type="CDD" id="cd01949">
    <property type="entry name" value="GGDEF"/>
    <property type="match status" value="1"/>
</dbReference>
<dbReference type="InterPro" id="IPR029016">
    <property type="entry name" value="GAF-like_dom_sf"/>
</dbReference>
<dbReference type="InterPro" id="IPR000160">
    <property type="entry name" value="GGDEF_dom"/>
</dbReference>
<dbReference type="SUPFAM" id="SSF55073">
    <property type="entry name" value="Nucleotide cyclase"/>
    <property type="match status" value="1"/>
</dbReference>
<dbReference type="InterPro" id="IPR029787">
    <property type="entry name" value="Nucleotide_cyclase"/>
</dbReference>
<dbReference type="PROSITE" id="PS50883">
    <property type="entry name" value="EAL"/>
    <property type="match status" value="1"/>
</dbReference>
<evidence type="ECO:0000259" key="1">
    <source>
        <dbReference type="PROSITE" id="PS50883"/>
    </source>
</evidence>